<evidence type="ECO:0000256" key="5">
    <source>
        <dbReference type="ARBA" id="ARBA00022793"/>
    </source>
</evidence>
<comment type="caution">
    <text evidence="12">The sequence shown here is derived from an EMBL/GenBank/DDBJ whole genome shotgun (WGS) entry which is preliminary data.</text>
</comment>
<accession>A0ABQ8H6W0</accession>
<keyword evidence="6" id="KW-0443">Lipid metabolism</keyword>
<evidence type="ECO:0000256" key="2">
    <source>
        <dbReference type="ARBA" id="ARBA00005189"/>
    </source>
</evidence>
<keyword evidence="8" id="KW-0456">Lyase</keyword>
<keyword evidence="9" id="KW-1208">Phospholipid metabolism</keyword>
<evidence type="ECO:0000256" key="7">
    <source>
        <dbReference type="ARBA" id="ARBA00023209"/>
    </source>
</evidence>
<gene>
    <name evidence="12" type="ORF">JRO89_XS13G0058600</name>
</gene>
<proteinExistence type="predicted"/>
<protein>
    <recommendedName>
        <fullName evidence="3">phosphatidylserine decarboxylase</fullName>
        <ecNumber evidence="3">4.1.1.65</ecNumber>
    </recommendedName>
</protein>
<keyword evidence="5" id="KW-0210">Decarboxylase</keyword>
<evidence type="ECO:0000256" key="8">
    <source>
        <dbReference type="ARBA" id="ARBA00023239"/>
    </source>
</evidence>
<keyword evidence="13" id="KW-1185">Reference proteome</keyword>
<evidence type="ECO:0000256" key="10">
    <source>
        <dbReference type="ARBA" id="ARBA00023317"/>
    </source>
</evidence>
<sequence length="530" mass="59920">MKFRYSNQLPVFSHYLQPNHQHQWRQFVTSFVKKARTTPRARASFSSGSNNNSQGNIFLVPGATVATLLMLGALHARRLYDDKKVEEAREKGIEFEFKPDIKATFLTMLPLRSISRFWGFLTSVELPVWMRPYVYKAWARAFHSNLEEAALPLEEYTSLKEFFVRTLKQGSRPIDRDPHCLVSPVDGTILRFGELKGAGAMIEQVKGFSYSVSSLLGASSFLPMIAEGNVHEERGEEDSAVTEKTKKSWWRISLASPKVRDTVSAWIENFPNALSDMMLKLRNLTILCIKDYAQLFNHPMKGLYYCVIYLKPGDYHRIHSPVDWNVLVRRHFSGRLFPLNERATRTIRNVYVENERKNEYRGTDQGFATGLVRDGSRMPCPVPFGVGCFMTYLGGGDFCPIPGVVLEGLWQEGFMAIAAIGATNIGSIELFIEPELRTNRPRKRLLHSEPPEERVYEPEGVGTILKKGDQVAAFNMGSTVVLVFQAPTVTSLENGDTSSDLRFCIRHGDKIRVGEALGRWQDTGNKSSSS</sequence>
<dbReference type="PANTHER" id="PTHR10067">
    <property type="entry name" value="PHOSPHATIDYLSERINE DECARBOXYLASE"/>
    <property type="match status" value="1"/>
</dbReference>
<keyword evidence="7" id="KW-0594">Phospholipid biosynthesis</keyword>
<organism evidence="12 13">
    <name type="scientific">Xanthoceras sorbifolium</name>
    <dbReference type="NCBI Taxonomy" id="99658"/>
    <lineage>
        <taxon>Eukaryota</taxon>
        <taxon>Viridiplantae</taxon>
        <taxon>Streptophyta</taxon>
        <taxon>Embryophyta</taxon>
        <taxon>Tracheophyta</taxon>
        <taxon>Spermatophyta</taxon>
        <taxon>Magnoliopsida</taxon>
        <taxon>eudicotyledons</taxon>
        <taxon>Gunneridae</taxon>
        <taxon>Pentapetalae</taxon>
        <taxon>rosids</taxon>
        <taxon>malvids</taxon>
        <taxon>Sapindales</taxon>
        <taxon>Sapindaceae</taxon>
        <taxon>Xanthoceroideae</taxon>
        <taxon>Xanthoceras</taxon>
    </lineage>
</organism>
<dbReference type="PANTHER" id="PTHR10067:SF6">
    <property type="entry name" value="PHOSPHATIDYLSERINE DECARBOXYLASE PROENZYME, MITOCHONDRIAL"/>
    <property type="match status" value="1"/>
</dbReference>
<dbReference type="EC" id="4.1.1.65" evidence="3"/>
<evidence type="ECO:0000313" key="12">
    <source>
        <dbReference type="EMBL" id="KAH7549632.1"/>
    </source>
</evidence>
<evidence type="ECO:0000256" key="6">
    <source>
        <dbReference type="ARBA" id="ARBA00023098"/>
    </source>
</evidence>
<name>A0ABQ8H6W0_9ROSI</name>
<comment type="cofactor">
    <cofactor evidence="1">
        <name>pyruvate</name>
        <dbReference type="ChEBI" id="CHEBI:15361"/>
    </cofactor>
</comment>
<evidence type="ECO:0000256" key="3">
    <source>
        <dbReference type="ARBA" id="ARBA00012243"/>
    </source>
</evidence>
<dbReference type="Pfam" id="PF02666">
    <property type="entry name" value="PS_Dcarbxylase"/>
    <property type="match status" value="3"/>
</dbReference>
<dbReference type="Proteomes" id="UP000827721">
    <property type="component" value="Unassembled WGS sequence"/>
</dbReference>
<keyword evidence="4" id="KW-0444">Lipid biosynthesis</keyword>
<reference evidence="12 13" key="1">
    <citation type="submission" date="2021-02" db="EMBL/GenBank/DDBJ databases">
        <title>Plant Genome Project.</title>
        <authorList>
            <person name="Zhang R.-G."/>
        </authorList>
    </citation>
    <scope>NUCLEOTIDE SEQUENCE [LARGE SCALE GENOMIC DNA]</scope>
    <source>
        <tissue evidence="12">Leaves</tissue>
    </source>
</reference>
<evidence type="ECO:0000256" key="11">
    <source>
        <dbReference type="ARBA" id="ARBA00024326"/>
    </source>
</evidence>
<dbReference type="InterPro" id="IPR003817">
    <property type="entry name" value="PS_Dcarbxylase"/>
</dbReference>
<keyword evidence="10" id="KW-0670">Pyruvate</keyword>
<dbReference type="NCBIfam" id="TIGR00163">
    <property type="entry name" value="PS_decarb"/>
    <property type="match status" value="1"/>
</dbReference>
<evidence type="ECO:0000256" key="9">
    <source>
        <dbReference type="ARBA" id="ARBA00023264"/>
    </source>
</evidence>
<comment type="pathway">
    <text evidence="11">Phospholipid metabolism; phosphatidylethanolamine biosynthesis.</text>
</comment>
<dbReference type="InterPro" id="IPR033177">
    <property type="entry name" value="PSD-B"/>
</dbReference>
<evidence type="ECO:0000256" key="4">
    <source>
        <dbReference type="ARBA" id="ARBA00022516"/>
    </source>
</evidence>
<evidence type="ECO:0000256" key="1">
    <source>
        <dbReference type="ARBA" id="ARBA00001928"/>
    </source>
</evidence>
<comment type="pathway">
    <text evidence="2">Lipid metabolism.</text>
</comment>
<evidence type="ECO:0000313" key="13">
    <source>
        <dbReference type="Proteomes" id="UP000827721"/>
    </source>
</evidence>
<dbReference type="EMBL" id="JAFEMO010000013">
    <property type="protein sequence ID" value="KAH7549632.1"/>
    <property type="molecule type" value="Genomic_DNA"/>
</dbReference>